<evidence type="ECO:0000256" key="3">
    <source>
        <dbReference type="ARBA" id="ARBA00006743"/>
    </source>
</evidence>
<name>A0ABS5KML9_9ACTN</name>
<dbReference type="PANTHER" id="PTHR45754:SF3">
    <property type="entry name" value="METHYLENETETRAHYDROFOLATE REDUCTASE (NADPH)"/>
    <property type="match status" value="1"/>
</dbReference>
<dbReference type="Pfam" id="PF02219">
    <property type="entry name" value="MTHFR"/>
    <property type="match status" value="1"/>
</dbReference>
<evidence type="ECO:0000256" key="2">
    <source>
        <dbReference type="ARBA" id="ARBA00004777"/>
    </source>
</evidence>
<keyword evidence="6 8" id="KW-0560">Oxidoreductase</keyword>
<comment type="catalytic activity">
    <reaction evidence="7">
        <text>(6S)-5-methyl-5,6,7,8-tetrahydrofolate + NAD(+) = (6R)-5,10-methylene-5,6,7,8-tetrahydrofolate + NADH + H(+)</text>
        <dbReference type="Rhea" id="RHEA:19821"/>
        <dbReference type="ChEBI" id="CHEBI:15378"/>
        <dbReference type="ChEBI" id="CHEBI:15636"/>
        <dbReference type="ChEBI" id="CHEBI:18608"/>
        <dbReference type="ChEBI" id="CHEBI:57540"/>
        <dbReference type="ChEBI" id="CHEBI:57945"/>
        <dbReference type="EC" id="1.5.1.54"/>
    </reaction>
    <physiologicalReaction direction="right-to-left" evidence="7">
        <dbReference type="Rhea" id="RHEA:19823"/>
    </physiologicalReaction>
</comment>
<dbReference type="PANTHER" id="PTHR45754">
    <property type="entry name" value="METHYLENETETRAHYDROFOLATE REDUCTASE"/>
    <property type="match status" value="1"/>
</dbReference>
<comment type="similarity">
    <text evidence="3 8">Belongs to the methylenetetrahydrofolate reductase family.</text>
</comment>
<gene>
    <name evidence="9" type="ORF">KGQ19_10515</name>
</gene>
<dbReference type="Proteomes" id="UP000730482">
    <property type="component" value="Unassembled WGS sequence"/>
</dbReference>
<organism evidence="9 10">
    <name type="scientific">Catenulispora pinistramenti</name>
    <dbReference type="NCBI Taxonomy" id="2705254"/>
    <lineage>
        <taxon>Bacteria</taxon>
        <taxon>Bacillati</taxon>
        <taxon>Actinomycetota</taxon>
        <taxon>Actinomycetes</taxon>
        <taxon>Catenulisporales</taxon>
        <taxon>Catenulisporaceae</taxon>
        <taxon>Catenulispora</taxon>
    </lineage>
</organism>
<dbReference type="RefSeq" id="WP_212008907.1">
    <property type="nucleotide sequence ID" value="NZ_JAAFYZ010000026.1"/>
</dbReference>
<evidence type="ECO:0000256" key="8">
    <source>
        <dbReference type="RuleBase" id="RU003862"/>
    </source>
</evidence>
<evidence type="ECO:0000256" key="6">
    <source>
        <dbReference type="ARBA" id="ARBA00023002"/>
    </source>
</evidence>
<evidence type="ECO:0000256" key="4">
    <source>
        <dbReference type="ARBA" id="ARBA00022630"/>
    </source>
</evidence>
<dbReference type="InterPro" id="IPR003171">
    <property type="entry name" value="Mehydrof_redctse-like"/>
</dbReference>
<comment type="caution">
    <text evidence="9">The sequence shown here is derived from an EMBL/GenBank/DDBJ whole genome shotgun (WGS) entry which is preliminary data.</text>
</comment>
<evidence type="ECO:0000256" key="1">
    <source>
        <dbReference type="ARBA" id="ARBA00001974"/>
    </source>
</evidence>
<keyword evidence="4 8" id="KW-0285">Flavoprotein</keyword>
<evidence type="ECO:0000313" key="10">
    <source>
        <dbReference type="Proteomes" id="UP000730482"/>
    </source>
</evidence>
<keyword evidence="5 8" id="KW-0274">FAD</keyword>
<accession>A0ABS5KML9</accession>
<dbReference type="InterPro" id="IPR029041">
    <property type="entry name" value="FAD-linked_oxidoreductase-like"/>
</dbReference>
<evidence type="ECO:0000256" key="5">
    <source>
        <dbReference type="ARBA" id="ARBA00022827"/>
    </source>
</evidence>
<keyword evidence="10" id="KW-1185">Reference proteome</keyword>
<dbReference type="SUPFAM" id="SSF51730">
    <property type="entry name" value="FAD-linked oxidoreductase"/>
    <property type="match status" value="1"/>
</dbReference>
<reference evidence="9 10" key="1">
    <citation type="submission" date="2020-02" db="EMBL/GenBank/DDBJ databases">
        <title>Acidophilic actinobacteria isolated from forest soil.</title>
        <authorList>
            <person name="Golinska P."/>
        </authorList>
    </citation>
    <scope>NUCLEOTIDE SEQUENCE [LARGE SCALE GENOMIC DNA]</scope>
    <source>
        <strain evidence="9 10">NL8</strain>
    </source>
</reference>
<proteinExistence type="inferred from homology"/>
<sequence length="289" mass="31014">MSLTSSQNPLTADRLLADATIEVIPLKGAGDQIQATPADATVAITCSPKFGLDRTVQFCAVAAGSGRRVVPHLAARMVPSRRALTDFVSQIQDIGITDLYVIGGDGERPAGPYSEAGQVLQDLHEHGHTLTRLGVGCYPEGHPLIDDDRLWAALERKQQLATYMVSQMCFDAVVVRDWLAQARQRGISLPLRAGVAGPVKIAKLAELSLRIGVGQSLRYLRKQHGMVGNVLRGRAYDPSPFVSAIAGTAGIEGLHVFSFNQVPEYVAWRDARRDSGDGRAAVGATQVPQ</sequence>
<evidence type="ECO:0000256" key="7">
    <source>
        <dbReference type="ARBA" id="ARBA00048628"/>
    </source>
</evidence>
<comment type="pathway">
    <text evidence="2 8">One-carbon metabolism; tetrahydrofolate interconversion.</text>
</comment>
<dbReference type="GO" id="GO:0004489">
    <property type="term" value="F:methylenetetrahydrofolate reductase [NAD(P)H] activity"/>
    <property type="evidence" value="ECO:0007669"/>
    <property type="project" value="UniProtKB-EC"/>
</dbReference>
<comment type="cofactor">
    <cofactor evidence="1 8">
        <name>FAD</name>
        <dbReference type="ChEBI" id="CHEBI:57692"/>
    </cofactor>
</comment>
<dbReference type="Gene3D" id="3.20.20.220">
    <property type="match status" value="1"/>
</dbReference>
<evidence type="ECO:0000313" key="9">
    <source>
        <dbReference type="EMBL" id="MBS2547306.1"/>
    </source>
</evidence>
<dbReference type="EMBL" id="JAAFYZ010000026">
    <property type="protein sequence ID" value="MBS2547306.1"/>
    <property type="molecule type" value="Genomic_DNA"/>
</dbReference>
<protein>
    <recommendedName>
        <fullName evidence="8">Methylenetetrahydrofolate reductase</fullName>
    </recommendedName>
</protein>